<dbReference type="STRING" id="1314781.A0A166N1X0"/>
<dbReference type="InterPro" id="IPR011009">
    <property type="entry name" value="Kinase-like_dom_sf"/>
</dbReference>
<feature type="non-terminal residue" evidence="2">
    <location>
        <position position="1"/>
    </location>
</feature>
<organism evidence="2 3">
    <name type="scientific">Exidia glandulosa HHB12029</name>
    <dbReference type="NCBI Taxonomy" id="1314781"/>
    <lineage>
        <taxon>Eukaryota</taxon>
        <taxon>Fungi</taxon>
        <taxon>Dikarya</taxon>
        <taxon>Basidiomycota</taxon>
        <taxon>Agaricomycotina</taxon>
        <taxon>Agaricomycetes</taxon>
        <taxon>Auriculariales</taxon>
        <taxon>Exidiaceae</taxon>
        <taxon>Exidia</taxon>
    </lineage>
</organism>
<dbReference type="Pfam" id="PF00069">
    <property type="entry name" value="Pkinase"/>
    <property type="match status" value="1"/>
</dbReference>
<dbReference type="InterPro" id="IPR000719">
    <property type="entry name" value="Prot_kinase_dom"/>
</dbReference>
<feature type="domain" description="Protein kinase" evidence="1">
    <location>
        <begin position="1"/>
        <end position="149"/>
    </location>
</feature>
<dbReference type="PROSITE" id="PS50011">
    <property type="entry name" value="PROTEIN_KINASE_DOM"/>
    <property type="match status" value="1"/>
</dbReference>
<dbReference type="OrthoDB" id="4062651at2759"/>
<gene>
    <name evidence="2" type="ORF">EXIGLDRAFT_562461</name>
</gene>
<sequence>EIDAQELFRRQPSPHPNLPLYLGCAVDNGYVAEVVFKSYTCTLAEMVDRGAASDELWRATVLSQLKDAVEYVHSLGLAHNDISPNNIMFDNDLSSRPILVDFDSAQPPGITLGMDDKYGTPGFCVEDMTVSAFENDSYSLRALEGFMRG</sequence>
<dbReference type="GO" id="GO:0005524">
    <property type="term" value="F:ATP binding"/>
    <property type="evidence" value="ECO:0007669"/>
    <property type="project" value="InterPro"/>
</dbReference>
<dbReference type="SUPFAM" id="SSF56112">
    <property type="entry name" value="Protein kinase-like (PK-like)"/>
    <property type="match status" value="1"/>
</dbReference>
<keyword evidence="3" id="KW-1185">Reference proteome</keyword>
<evidence type="ECO:0000259" key="1">
    <source>
        <dbReference type="PROSITE" id="PS50011"/>
    </source>
</evidence>
<proteinExistence type="predicted"/>
<dbReference type="InParanoid" id="A0A166N1X0"/>
<name>A0A166N1X0_EXIGL</name>
<dbReference type="Gene3D" id="1.10.510.10">
    <property type="entry name" value="Transferase(Phosphotransferase) domain 1"/>
    <property type="match status" value="1"/>
</dbReference>
<dbReference type="GO" id="GO:0004672">
    <property type="term" value="F:protein kinase activity"/>
    <property type="evidence" value="ECO:0007669"/>
    <property type="project" value="InterPro"/>
</dbReference>
<evidence type="ECO:0000313" key="2">
    <source>
        <dbReference type="EMBL" id="KZV78662.1"/>
    </source>
</evidence>
<feature type="non-terminal residue" evidence="2">
    <location>
        <position position="149"/>
    </location>
</feature>
<dbReference type="AlphaFoldDB" id="A0A166N1X0"/>
<protein>
    <recommendedName>
        <fullName evidence="1">Protein kinase domain-containing protein</fullName>
    </recommendedName>
</protein>
<reference evidence="2 3" key="1">
    <citation type="journal article" date="2016" name="Mol. Biol. Evol.">
        <title>Comparative Genomics of Early-Diverging Mushroom-Forming Fungi Provides Insights into the Origins of Lignocellulose Decay Capabilities.</title>
        <authorList>
            <person name="Nagy L.G."/>
            <person name="Riley R."/>
            <person name="Tritt A."/>
            <person name="Adam C."/>
            <person name="Daum C."/>
            <person name="Floudas D."/>
            <person name="Sun H."/>
            <person name="Yadav J.S."/>
            <person name="Pangilinan J."/>
            <person name="Larsson K.H."/>
            <person name="Matsuura K."/>
            <person name="Barry K."/>
            <person name="Labutti K."/>
            <person name="Kuo R."/>
            <person name="Ohm R.A."/>
            <person name="Bhattacharya S.S."/>
            <person name="Shirouzu T."/>
            <person name="Yoshinaga Y."/>
            <person name="Martin F.M."/>
            <person name="Grigoriev I.V."/>
            <person name="Hibbett D.S."/>
        </authorList>
    </citation>
    <scope>NUCLEOTIDE SEQUENCE [LARGE SCALE GENOMIC DNA]</scope>
    <source>
        <strain evidence="2 3">HHB12029</strain>
    </source>
</reference>
<dbReference type="Proteomes" id="UP000077266">
    <property type="component" value="Unassembled WGS sequence"/>
</dbReference>
<accession>A0A166N1X0</accession>
<evidence type="ECO:0000313" key="3">
    <source>
        <dbReference type="Proteomes" id="UP000077266"/>
    </source>
</evidence>
<dbReference type="EMBL" id="KV426800">
    <property type="protein sequence ID" value="KZV78662.1"/>
    <property type="molecule type" value="Genomic_DNA"/>
</dbReference>